<dbReference type="Gene3D" id="1.10.10.10">
    <property type="entry name" value="Winged helix-like DNA-binding domain superfamily/Winged helix DNA-binding domain"/>
    <property type="match status" value="1"/>
</dbReference>
<dbReference type="SUPFAM" id="SSF46785">
    <property type="entry name" value="Winged helix' DNA-binding domain"/>
    <property type="match status" value="1"/>
</dbReference>
<keyword evidence="3" id="KW-1185">Reference proteome</keyword>
<feature type="domain" description="Winged helix DNA-binding" evidence="1">
    <location>
        <begin position="9"/>
        <end position="86"/>
    </location>
</feature>
<dbReference type="RefSeq" id="WP_214400606.1">
    <property type="nucleotide sequence ID" value="NZ_LR792632.1"/>
</dbReference>
<dbReference type="AlphaFoldDB" id="A0A8D6SVK9"/>
<evidence type="ECO:0000313" key="3">
    <source>
        <dbReference type="Proteomes" id="UP000679213"/>
    </source>
</evidence>
<name>A0A8D6SVK9_9EURY</name>
<protein>
    <submittedName>
        <fullName evidence="2">Transcriptional regulator, ArsR family</fullName>
    </submittedName>
</protein>
<dbReference type="PANTHER" id="PTHR37318">
    <property type="entry name" value="BSL7504 PROTEIN"/>
    <property type="match status" value="1"/>
</dbReference>
<evidence type="ECO:0000313" key="2">
    <source>
        <dbReference type="EMBL" id="CAB3288501.1"/>
    </source>
</evidence>
<dbReference type="GeneID" id="65883566"/>
<proteinExistence type="predicted"/>
<reference evidence="2 3" key="1">
    <citation type="submission" date="2020-04" db="EMBL/GenBank/DDBJ databases">
        <authorList>
            <consortium name="Genoscope - CEA"/>
            <person name="William W."/>
        </authorList>
    </citation>
    <scope>NUCLEOTIDE SEQUENCE [LARGE SCALE GENOMIC DNA]</scope>
    <source>
        <strain evidence="2 3">SG7</strain>
    </source>
</reference>
<dbReference type="CDD" id="cd00090">
    <property type="entry name" value="HTH_ARSR"/>
    <property type="match status" value="1"/>
</dbReference>
<dbReference type="InterPro" id="IPR036390">
    <property type="entry name" value="WH_DNA-bd_sf"/>
</dbReference>
<dbReference type="Pfam" id="PF13601">
    <property type="entry name" value="HTH_34"/>
    <property type="match status" value="1"/>
</dbReference>
<dbReference type="EMBL" id="LR792632">
    <property type="protein sequence ID" value="CAB3288501.1"/>
    <property type="molecule type" value="Genomic_DNA"/>
</dbReference>
<organism evidence="2 3">
    <name type="scientific">Methanocaldococcus lauensis</name>
    <dbReference type="NCBI Taxonomy" id="2546128"/>
    <lineage>
        <taxon>Archaea</taxon>
        <taxon>Methanobacteriati</taxon>
        <taxon>Methanobacteriota</taxon>
        <taxon>Methanomada group</taxon>
        <taxon>Methanococci</taxon>
        <taxon>Methanococcales</taxon>
        <taxon>Methanocaldococcaceae</taxon>
        <taxon>Methanocaldococcus</taxon>
    </lineage>
</organism>
<sequence>MSKVFNSEIRVKILAILYGMEYCEFTYLLEKLKTTEGNLWAHLKKLEKEGYIIIKKYPFKKRIKTIVKITDVGRENFKKYLTELLNLSNIG</sequence>
<gene>
    <name evidence="2" type="ORF">MLAUSG7_0758</name>
</gene>
<dbReference type="InterPro" id="IPR011991">
    <property type="entry name" value="ArsR-like_HTH"/>
</dbReference>
<evidence type="ECO:0000259" key="1">
    <source>
        <dbReference type="Pfam" id="PF13601"/>
    </source>
</evidence>
<dbReference type="InterPro" id="IPR036388">
    <property type="entry name" value="WH-like_DNA-bd_sf"/>
</dbReference>
<dbReference type="Proteomes" id="UP000679213">
    <property type="component" value="Chromosome I"/>
</dbReference>
<dbReference type="KEGG" id="mesg:MLAUSG7_0758"/>
<accession>A0A8D6SVK9</accession>
<dbReference type="InterPro" id="IPR027395">
    <property type="entry name" value="WH_DNA-bd_dom"/>
</dbReference>
<dbReference type="PANTHER" id="PTHR37318:SF1">
    <property type="entry name" value="BSL7504 PROTEIN"/>
    <property type="match status" value="1"/>
</dbReference>